<dbReference type="InterPro" id="IPR036249">
    <property type="entry name" value="Thioredoxin-like_sf"/>
</dbReference>
<evidence type="ECO:0000256" key="8">
    <source>
        <dbReference type="ARBA" id="ARBA00023128"/>
    </source>
</evidence>
<evidence type="ECO:0000256" key="5">
    <source>
        <dbReference type="ARBA" id="ARBA00022660"/>
    </source>
</evidence>
<keyword evidence="4" id="KW-0813">Transport</keyword>
<evidence type="ECO:0000256" key="7">
    <source>
        <dbReference type="ARBA" id="ARBA00022982"/>
    </source>
</evidence>
<keyword evidence="5" id="KW-0679">Respiratory chain</keyword>
<dbReference type="SMART" id="SM00916">
    <property type="entry name" value="L51_S25_CI-B8"/>
    <property type="match status" value="1"/>
</dbReference>
<dbReference type="Gene3D" id="3.40.30.10">
    <property type="entry name" value="Glutaredoxin"/>
    <property type="match status" value="1"/>
</dbReference>
<dbReference type="OrthoDB" id="10250268at2759"/>
<reference evidence="12 13" key="1">
    <citation type="submission" date="2015-01" db="EMBL/GenBank/DDBJ databases">
        <title>The Genome Sequence of Exophiala sideris CBS121828.</title>
        <authorList>
            <consortium name="The Broad Institute Genomics Platform"/>
            <person name="Cuomo C."/>
            <person name="de Hoog S."/>
            <person name="Gorbushina A."/>
            <person name="Stielow B."/>
            <person name="Teixiera M."/>
            <person name="Abouelleil A."/>
            <person name="Chapman S.B."/>
            <person name="Priest M."/>
            <person name="Young S.K."/>
            <person name="Wortman J."/>
            <person name="Nusbaum C."/>
            <person name="Birren B."/>
        </authorList>
    </citation>
    <scope>NUCLEOTIDE SEQUENCE [LARGE SCALE GENOMIC DNA]</scope>
    <source>
        <strain evidence="12 13">CBS 121828</strain>
    </source>
</reference>
<dbReference type="EMBL" id="JAVRRF010000003">
    <property type="protein sequence ID" value="KAK5066696.1"/>
    <property type="molecule type" value="Genomic_DNA"/>
</dbReference>
<dbReference type="EMBL" id="KN846951">
    <property type="protein sequence ID" value="KIV85495.1"/>
    <property type="molecule type" value="Genomic_DNA"/>
</dbReference>
<comment type="function">
    <text evidence="1">Accessory subunit of the mitochondrial membrane respiratory chain NADH dehydrogenase (Complex I), that is believed not to be involved in catalysis. Complex I functions in the transfer of electrons from NADH to the respiratory chain. The immediate electron acceptor for the enzyme is believed to be ubiquinone.</text>
</comment>
<keyword evidence="7" id="KW-0249">Electron transport</keyword>
<dbReference type="AlphaFoldDB" id="A0A0D1W9K2"/>
<keyword evidence="14" id="KW-1185">Reference proteome</keyword>
<keyword evidence="6" id="KW-0999">Mitochondrion inner membrane</keyword>
<dbReference type="InterPro" id="IPR016464">
    <property type="entry name" value="NADH_Ub_cplx-1_asu_su-2"/>
</dbReference>
<dbReference type="PANTHER" id="PTHR12878:SF0">
    <property type="entry name" value="NADH DEHYDROGENASE [UBIQUINONE] 1 ALPHA SUBCOMPLEX SUBUNIT 2"/>
    <property type="match status" value="1"/>
</dbReference>
<dbReference type="InterPro" id="IPR007741">
    <property type="entry name" value="Ribosomal_mL43/mS25/NADH_DH"/>
</dbReference>
<reference evidence="11 14" key="2">
    <citation type="submission" date="2023-08" db="EMBL/GenBank/DDBJ databases">
        <title>Black Yeasts Isolated from many extreme environments.</title>
        <authorList>
            <person name="Coleine C."/>
            <person name="Stajich J.E."/>
            <person name="Selbmann L."/>
        </authorList>
    </citation>
    <scope>NUCLEOTIDE SEQUENCE [LARGE SCALE GENOMIC DNA]</scope>
    <source>
        <strain evidence="11 14">CCFEE 6328</strain>
    </source>
</reference>
<dbReference type="Proteomes" id="UP000053599">
    <property type="component" value="Unassembled WGS sequence"/>
</dbReference>
<evidence type="ECO:0000313" key="11">
    <source>
        <dbReference type="EMBL" id="KAK5066696.1"/>
    </source>
</evidence>
<evidence type="ECO:0000313" key="14">
    <source>
        <dbReference type="Proteomes" id="UP001345691"/>
    </source>
</evidence>
<dbReference type="Pfam" id="PF05047">
    <property type="entry name" value="L51_S25_CI-B8"/>
    <property type="match status" value="1"/>
</dbReference>
<protein>
    <recommendedName>
        <fullName evidence="10">Ribosomal protein/NADH dehydrogenase domain-containing protein</fullName>
    </recommendedName>
</protein>
<dbReference type="SUPFAM" id="SSF52833">
    <property type="entry name" value="Thioredoxin-like"/>
    <property type="match status" value="1"/>
</dbReference>
<comment type="subcellular location">
    <subcellularLocation>
        <location evidence="2">Mitochondrion inner membrane</location>
        <topology evidence="2">Peripheral membrane protein</topology>
        <orientation evidence="2">Matrix side</orientation>
    </subcellularLocation>
</comment>
<name>A0A0D1W9K2_9EURO</name>
<keyword evidence="9" id="KW-0472">Membrane</keyword>
<dbReference type="STRING" id="1016849.A0A0D1W9K2"/>
<dbReference type="PIRSF" id="PIRSF005822">
    <property type="entry name" value="NDUA2"/>
    <property type="match status" value="1"/>
</dbReference>
<sequence>MATKYAFTQGLRELRFHLCSSGQGSEAARSFLKRAYPTMKHHNPNTPILIREATGVEPKVWARYGLGKEKVESLSGLSAKEIEDKVTTLVKSD</sequence>
<gene>
    <name evidence="11" type="ORF">LTR69_002043</name>
    <name evidence="12" type="ORF">PV11_01186</name>
</gene>
<evidence type="ECO:0000313" key="13">
    <source>
        <dbReference type="Proteomes" id="UP000053599"/>
    </source>
</evidence>
<organism evidence="12 13">
    <name type="scientific">Exophiala sideris</name>
    <dbReference type="NCBI Taxonomy" id="1016849"/>
    <lineage>
        <taxon>Eukaryota</taxon>
        <taxon>Fungi</taxon>
        <taxon>Dikarya</taxon>
        <taxon>Ascomycota</taxon>
        <taxon>Pezizomycotina</taxon>
        <taxon>Eurotiomycetes</taxon>
        <taxon>Chaetothyriomycetidae</taxon>
        <taxon>Chaetothyriales</taxon>
        <taxon>Herpotrichiellaceae</taxon>
        <taxon>Exophiala</taxon>
    </lineage>
</organism>
<evidence type="ECO:0000259" key="10">
    <source>
        <dbReference type="SMART" id="SM00916"/>
    </source>
</evidence>
<dbReference type="HOGENOM" id="CLU_110897_1_0_1"/>
<feature type="domain" description="Ribosomal protein/NADH dehydrogenase" evidence="10">
    <location>
        <begin position="20"/>
        <end position="93"/>
    </location>
</feature>
<dbReference type="PANTHER" id="PTHR12878">
    <property type="entry name" value="NADH-UBIQUINONE OXIDOREDUCTASE B8 SUBUNIT"/>
    <property type="match status" value="1"/>
</dbReference>
<evidence type="ECO:0000256" key="6">
    <source>
        <dbReference type="ARBA" id="ARBA00022792"/>
    </source>
</evidence>
<evidence type="ECO:0000256" key="1">
    <source>
        <dbReference type="ARBA" id="ARBA00003195"/>
    </source>
</evidence>
<evidence type="ECO:0000256" key="2">
    <source>
        <dbReference type="ARBA" id="ARBA00004443"/>
    </source>
</evidence>
<evidence type="ECO:0000256" key="4">
    <source>
        <dbReference type="ARBA" id="ARBA00022448"/>
    </source>
</evidence>
<dbReference type="Proteomes" id="UP001345691">
    <property type="component" value="Unassembled WGS sequence"/>
</dbReference>
<comment type="similarity">
    <text evidence="3">Belongs to the complex I NDUFA2 subunit family.</text>
</comment>
<keyword evidence="8" id="KW-0496">Mitochondrion</keyword>
<dbReference type="GO" id="GO:0005743">
    <property type="term" value="C:mitochondrial inner membrane"/>
    <property type="evidence" value="ECO:0007669"/>
    <property type="project" value="UniProtKB-SubCell"/>
</dbReference>
<evidence type="ECO:0000256" key="3">
    <source>
        <dbReference type="ARBA" id="ARBA00008939"/>
    </source>
</evidence>
<accession>A0A0D1W9K2</accession>
<evidence type="ECO:0000256" key="9">
    <source>
        <dbReference type="ARBA" id="ARBA00023136"/>
    </source>
</evidence>
<proteinExistence type="inferred from homology"/>
<evidence type="ECO:0000313" key="12">
    <source>
        <dbReference type="EMBL" id="KIV85495.1"/>
    </source>
</evidence>